<keyword evidence="1" id="KW-0175">Coiled coil</keyword>
<dbReference type="AlphaFoldDB" id="A0A1S2VFL2"/>
<evidence type="ECO:0000313" key="4">
    <source>
        <dbReference type="EMBL" id="OIN57489.1"/>
    </source>
</evidence>
<keyword evidence="2" id="KW-0472">Membrane</keyword>
<evidence type="ECO:0000259" key="3">
    <source>
        <dbReference type="Pfam" id="PF02470"/>
    </source>
</evidence>
<keyword evidence="2" id="KW-0812">Transmembrane</keyword>
<evidence type="ECO:0000256" key="1">
    <source>
        <dbReference type="SAM" id="Coils"/>
    </source>
</evidence>
<comment type="caution">
    <text evidence="4">The sequence shown here is derived from an EMBL/GenBank/DDBJ whole genome shotgun (WGS) entry which is preliminary data.</text>
</comment>
<dbReference type="RefSeq" id="WP_071504950.1">
    <property type="nucleotide sequence ID" value="NZ_MORL01000012.1"/>
</dbReference>
<feature type="domain" description="Mce/MlaD" evidence="3">
    <location>
        <begin position="40"/>
        <end position="115"/>
    </location>
</feature>
<evidence type="ECO:0000256" key="2">
    <source>
        <dbReference type="SAM" id="Phobius"/>
    </source>
</evidence>
<feature type="transmembrane region" description="Helical" evidence="2">
    <location>
        <begin position="9"/>
        <end position="31"/>
    </location>
</feature>
<protein>
    <submittedName>
        <fullName evidence="4">ABC transporter permease</fullName>
    </submittedName>
</protein>
<dbReference type="InterPro" id="IPR052336">
    <property type="entry name" value="MlaD_Phospholipid_Transporter"/>
</dbReference>
<keyword evidence="5" id="KW-1185">Reference proteome</keyword>
<evidence type="ECO:0000313" key="5">
    <source>
        <dbReference type="Proteomes" id="UP000181790"/>
    </source>
</evidence>
<name>A0A1S2VFL2_9BACT</name>
<organism evidence="4 5">
    <name type="scientific">Arsenicibacter rosenii</name>
    <dbReference type="NCBI Taxonomy" id="1750698"/>
    <lineage>
        <taxon>Bacteria</taxon>
        <taxon>Pseudomonadati</taxon>
        <taxon>Bacteroidota</taxon>
        <taxon>Cytophagia</taxon>
        <taxon>Cytophagales</taxon>
        <taxon>Spirosomataceae</taxon>
        <taxon>Arsenicibacter</taxon>
    </lineage>
</organism>
<dbReference type="Pfam" id="PF02470">
    <property type="entry name" value="MlaD"/>
    <property type="match status" value="1"/>
</dbReference>
<feature type="coiled-coil region" evidence="1">
    <location>
        <begin position="279"/>
        <end position="306"/>
    </location>
</feature>
<dbReference type="InterPro" id="IPR003399">
    <property type="entry name" value="Mce/MlaD"/>
</dbReference>
<dbReference type="PANTHER" id="PTHR33371:SF4">
    <property type="entry name" value="INTERMEMBRANE PHOSPHOLIPID TRANSPORT SYSTEM BINDING PROTEIN MLAD"/>
    <property type="match status" value="1"/>
</dbReference>
<keyword evidence="2" id="KW-1133">Transmembrane helix</keyword>
<sequence length="334" mass="36445">MKGDNKRGIIVGIFVALGLLILVAGILILGGQQKRFTSSIRVNAIFDDVGGLKAGNNVWFSGVKIGTVRRVFFYGTSQVEVEMNIEEKSQQYIRKDAKATISSDGLIGNKIVLIIGGTPKVEPVEDGDILKTQAALSSDQIMETLQENNQNLLQVTKDFKEMVGKIKRGKGTVGAVLTDTMLAENFRNTIKNMEAASKSAARVSGSLSQFAAKMNTKGALANELVTDTTVFRSLRASAQKLRQASDNAVGVTNQAAVITRNLEQTTNKLNSPNSPLGVLMQDEETAKNLKNTLQNLNRGSVLLNEDLEAAQHNFLLKGYFKKKEKEKQKEVEKQ</sequence>
<dbReference type="Proteomes" id="UP000181790">
    <property type="component" value="Unassembled WGS sequence"/>
</dbReference>
<dbReference type="PANTHER" id="PTHR33371">
    <property type="entry name" value="INTERMEMBRANE PHOSPHOLIPID TRANSPORT SYSTEM BINDING PROTEIN MLAD-RELATED"/>
    <property type="match status" value="1"/>
</dbReference>
<gene>
    <name evidence="4" type="ORF">BLX24_19880</name>
</gene>
<reference evidence="4 5" key="1">
    <citation type="submission" date="2016-10" db="EMBL/GenBank/DDBJ databases">
        <title>Arsenicibacter rosenii gen. nov., sp. nov., an efficient arsenic-methylating bacterium isolated from an arsenic-contaminated paddy soil.</title>
        <authorList>
            <person name="Huang K."/>
        </authorList>
    </citation>
    <scope>NUCLEOTIDE SEQUENCE [LARGE SCALE GENOMIC DNA]</scope>
    <source>
        <strain evidence="4 5">SM-1</strain>
    </source>
</reference>
<proteinExistence type="predicted"/>
<accession>A0A1S2VFL2</accession>
<dbReference type="EMBL" id="MORL01000012">
    <property type="protein sequence ID" value="OIN57489.1"/>
    <property type="molecule type" value="Genomic_DNA"/>
</dbReference>
<dbReference type="OrthoDB" id="9771725at2"/>